<evidence type="ECO:0000313" key="2">
    <source>
        <dbReference type="Proteomes" id="UP000250241"/>
    </source>
</evidence>
<proteinExistence type="predicted"/>
<dbReference type="AlphaFoldDB" id="A0A2Z5R370"/>
<evidence type="ECO:0000313" key="1">
    <source>
        <dbReference type="EMBL" id="BAV89040.1"/>
    </source>
</evidence>
<protein>
    <submittedName>
        <fullName evidence="1">Uncharacterized protein</fullName>
    </submittedName>
</protein>
<dbReference type="Pfam" id="PF14019">
    <property type="entry name" value="DUF4235"/>
    <property type="match status" value="1"/>
</dbReference>
<sequence length="79" mass="8314">MNPVAKIAITGVNLAASALVGKGLSYVWKGVTGNEPPTIAPESEDTVRNVIIWAVLTSVVGTLVSIGIARAQRRFLPTR</sequence>
<dbReference type="RefSeq" id="WP_006888809.1">
    <property type="nucleotide sequence ID" value="NZ_CAJPQC010000007.1"/>
</dbReference>
<name>A0A2Z5R370_9MICC</name>
<accession>A0A2Z5R370</accession>
<dbReference type="InterPro" id="IPR025329">
    <property type="entry name" value="DUF4235"/>
</dbReference>
<gene>
    <name evidence="1" type="ORF">RA11412_2741</name>
</gene>
<dbReference type="GeneID" id="93862288"/>
<dbReference type="Proteomes" id="UP000250241">
    <property type="component" value="Chromosome"/>
</dbReference>
<keyword evidence="2" id="KW-1185">Reference proteome</keyword>
<organism evidence="1 2">
    <name type="scientific">Rothia aeria</name>
    <dbReference type="NCBI Taxonomy" id="172042"/>
    <lineage>
        <taxon>Bacteria</taxon>
        <taxon>Bacillati</taxon>
        <taxon>Actinomycetota</taxon>
        <taxon>Actinomycetes</taxon>
        <taxon>Micrococcales</taxon>
        <taxon>Micrococcaceae</taxon>
        <taxon>Rothia</taxon>
    </lineage>
</organism>
<dbReference type="KEGG" id="raj:RA11412_2741"/>
<reference evidence="1 2" key="1">
    <citation type="submission" date="2016-10" db="EMBL/GenBank/DDBJ databases">
        <title>Genome sequence of Rothia aeria strain JCM11412.</title>
        <authorList>
            <person name="Nambu T."/>
        </authorList>
    </citation>
    <scope>NUCLEOTIDE SEQUENCE [LARGE SCALE GENOMIC DNA]</scope>
    <source>
        <strain evidence="1 2">JCM 11412</strain>
    </source>
</reference>
<dbReference type="EMBL" id="AP017895">
    <property type="protein sequence ID" value="BAV89040.1"/>
    <property type="molecule type" value="Genomic_DNA"/>
</dbReference>